<keyword evidence="2" id="KW-1185">Reference proteome</keyword>
<dbReference type="AlphaFoldDB" id="A0A7W7YBJ7"/>
<comment type="caution">
    <text evidence="1">The sequence shown here is derived from an EMBL/GenBank/DDBJ whole genome shotgun (WGS) entry which is preliminary data.</text>
</comment>
<proteinExistence type="predicted"/>
<protein>
    <submittedName>
        <fullName evidence="1">Uncharacterized protein</fullName>
    </submittedName>
</protein>
<evidence type="ECO:0000313" key="1">
    <source>
        <dbReference type="EMBL" id="MBB5033188.1"/>
    </source>
</evidence>
<reference evidence="1 2" key="1">
    <citation type="submission" date="2020-08" db="EMBL/GenBank/DDBJ databases">
        <title>Genomic Encyclopedia of Type Strains, Phase IV (KMG-IV): sequencing the most valuable type-strain genomes for metagenomic binning, comparative biology and taxonomic classification.</title>
        <authorList>
            <person name="Goeker M."/>
        </authorList>
    </citation>
    <scope>NUCLEOTIDE SEQUENCE [LARGE SCALE GENOMIC DNA]</scope>
    <source>
        <strain evidence="1 2">DSM 12252</strain>
    </source>
</reference>
<evidence type="ECO:0000313" key="2">
    <source>
        <dbReference type="Proteomes" id="UP000590740"/>
    </source>
</evidence>
<accession>A0A7W7YBJ7</accession>
<dbReference type="EMBL" id="JACHIG010000005">
    <property type="protein sequence ID" value="MBB5033188.1"/>
    <property type="molecule type" value="Genomic_DNA"/>
</dbReference>
<organism evidence="1 2">
    <name type="scientific">Prosthecobacter vanneervenii</name>
    <dbReference type="NCBI Taxonomy" id="48466"/>
    <lineage>
        <taxon>Bacteria</taxon>
        <taxon>Pseudomonadati</taxon>
        <taxon>Verrucomicrobiota</taxon>
        <taxon>Verrucomicrobiia</taxon>
        <taxon>Verrucomicrobiales</taxon>
        <taxon>Verrucomicrobiaceae</taxon>
        <taxon>Prosthecobacter</taxon>
    </lineage>
</organism>
<gene>
    <name evidence="1" type="ORF">HNQ65_002771</name>
</gene>
<dbReference type="Proteomes" id="UP000590740">
    <property type="component" value="Unassembled WGS sequence"/>
</dbReference>
<name>A0A7W7YBJ7_9BACT</name>
<sequence>MNPVFATSLSSENANYGNFCPLMLMELLPSIEALKKP</sequence>